<dbReference type="InterPro" id="IPR006091">
    <property type="entry name" value="Acyl-CoA_Oxase/DH_mid-dom"/>
</dbReference>
<evidence type="ECO:0000256" key="5">
    <source>
        <dbReference type="ARBA" id="ARBA00022456"/>
    </source>
</evidence>
<dbReference type="Pfam" id="PF02770">
    <property type="entry name" value="Acyl-CoA_dh_M"/>
    <property type="match status" value="1"/>
</dbReference>
<keyword evidence="6 9" id="KW-0285">Flavoprotein</keyword>
<dbReference type="FunFam" id="1.20.140.10:FF:000001">
    <property type="entry name" value="Acyl-CoA dehydrogenase"/>
    <property type="match status" value="1"/>
</dbReference>
<dbReference type="Pfam" id="PF00441">
    <property type="entry name" value="Acyl-CoA_dh_1"/>
    <property type="match status" value="1"/>
</dbReference>
<dbReference type="Pfam" id="PF02771">
    <property type="entry name" value="Acyl-CoA_dh_N"/>
    <property type="match status" value="1"/>
</dbReference>
<dbReference type="Gene3D" id="2.40.110.10">
    <property type="entry name" value="Butyryl-CoA Dehydrogenase, subunit A, domain 2"/>
    <property type="match status" value="1"/>
</dbReference>
<comment type="pathway">
    <text evidence="2">Amino-acid degradation; L-valine degradation.</text>
</comment>
<organism evidence="13 14">
    <name type="scientific">Desulfosarcina widdelii</name>
    <dbReference type="NCBI Taxonomy" id="947919"/>
    <lineage>
        <taxon>Bacteria</taxon>
        <taxon>Pseudomonadati</taxon>
        <taxon>Thermodesulfobacteriota</taxon>
        <taxon>Desulfobacteria</taxon>
        <taxon>Desulfobacterales</taxon>
        <taxon>Desulfosarcinaceae</taxon>
        <taxon>Desulfosarcina</taxon>
    </lineage>
</organism>
<evidence type="ECO:0000259" key="10">
    <source>
        <dbReference type="Pfam" id="PF00441"/>
    </source>
</evidence>
<name>A0A5K7ZAN3_9BACT</name>
<keyword evidence="14" id="KW-1185">Reference proteome</keyword>
<keyword evidence="7 9" id="KW-0274">FAD</keyword>
<dbReference type="SUPFAM" id="SSF47203">
    <property type="entry name" value="Acyl-CoA dehydrogenase C-terminal domain-like"/>
    <property type="match status" value="1"/>
</dbReference>
<dbReference type="GO" id="GO:0050660">
    <property type="term" value="F:flavin adenine dinucleotide binding"/>
    <property type="evidence" value="ECO:0007669"/>
    <property type="project" value="InterPro"/>
</dbReference>
<dbReference type="PROSITE" id="PS00072">
    <property type="entry name" value="ACYL_COA_DH_1"/>
    <property type="match status" value="1"/>
</dbReference>
<dbReference type="InterPro" id="IPR046373">
    <property type="entry name" value="Acyl-CoA_Oxase/DH_mid-dom_sf"/>
</dbReference>
<dbReference type="InterPro" id="IPR036250">
    <property type="entry name" value="AcylCo_DH-like_C"/>
</dbReference>
<protein>
    <submittedName>
        <fullName evidence="13">Acyl-CoA dehydrogenase</fullName>
    </submittedName>
</protein>
<feature type="domain" description="Acyl-CoA dehydrogenase/oxidase N-terminal" evidence="12">
    <location>
        <begin position="6"/>
        <end position="120"/>
    </location>
</feature>
<dbReference type="FunFam" id="2.40.110.10:FF:000001">
    <property type="entry name" value="Acyl-CoA dehydrogenase, mitochondrial"/>
    <property type="match status" value="1"/>
</dbReference>
<dbReference type="InterPro" id="IPR037069">
    <property type="entry name" value="AcylCoA_DH/ox_N_sf"/>
</dbReference>
<evidence type="ECO:0000256" key="6">
    <source>
        <dbReference type="ARBA" id="ARBA00022630"/>
    </source>
</evidence>
<sequence>MDFAFTKEQLMFKKEVIRFAKKEIVPRVQEHDLKEAFDFESFRKMGEFGLLGLHFPTEYGGEGADVVTTVLAGEALGEAGVDGGLTLAYGAHTFLCADTLFRNGTEEQRRNYIPRLASGEWIGCMGLSEPDAGSDVASMTTTAEKRGDSYILNGTKMWITNGPIADVAVVYAKTDPDQAHAGISAFIVEKGTPGFSPGRPLIKMGVRTSQTSELVFNNCEIPADNLLGKEGEGFLYAMQTVEWDRSALLAPFVGVTTYMLKKCSDYAKGRVQFGRPIGKFQAIKHKLADMRIFGEAARTLVYRIAWCKDQGRPLNHLEAAIAKLYIGDWSLAVTNDAVTLHGGYGYTHEFDVERIFRDTRLAPIGGGTSEIQKMIISKLI</sequence>
<dbReference type="PANTHER" id="PTHR43884:SF12">
    <property type="entry name" value="ISOVALERYL-COA DEHYDROGENASE, MITOCHONDRIAL-RELATED"/>
    <property type="match status" value="1"/>
</dbReference>
<feature type="domain" description="Acyl-CoA oxidase/dehydrogenase middle" evidence="11">
    <location>
        <begin position="124"/>
        <end position="219"/>
    </location>
</feature>
<dbReference type="PANTHER" id="PTHR43884">
    <property type="entry name" value="ACYL-COA DEHYDROGENASE"/>
    <property type="match status" value="1"/>
</dbReference>
<dbReference type="RefSeq" id="WP_155306802.1">
    <property type="nucleotide sequence ID" value="NZ_AP021875.1"/>
</dbReference>
<dbReference type="InterPro" id="IPR013786">
    <property type="entry name" value="AcylCoA_DH/ox_N"/>
</dbReference>
<evidence type="ECO:0000256" key="1">
    <source>
        <dbReference type="ARBA" id="ARBA00001974"/>
    </source>
</evidence>
<dbReference type="InterPro" id="IPR009075">
    <property type="entry name" value="AcylCo_DH/oxidase_C"/>
</dbReference>
<dbReference type="Gene3D" id="1.20.140.10">
    <property type="entry name" value="Butyryl-CoA Dehydrogenase, subunit A, domain 3"/>
    <property type="match status" value="1"/>
</dbReference>
<evidence type="ECO:0000256" key="2">
    <source>
        <dbReference type="ARBA" id="ARBA00005109"/>
    </source>
</evidence>
<keyword evidence="5" id="KW-0101">Branched-chain amino acid catabolism</keyword>
<dbReference type="InterPro" id="IPR009100">
    <property type="entry name" value="AcylCoA_DH/oxidase_NM_dom_sf"/>
</dbReference>
<dbReference type="KEGG" id="dwd:DSCW_55550"/>
<dbReference type="GO" id="GO:0009083">
    <property type="term" value="P:branched-chain amino acid catabolic process"/>
    <property type="evidence" value="ECO:0007669"/>
    <property type="project" value="UniProtKB-KW"/>
</dbReference>
<comment type="similarity">
    <text evidence="3 9">Belongs to the acyl-CoA dehydrogenase family.</text>
</comment>
<proteinExistence type="inferred from homology"/>
<evidence type="ECO:0000259" key="11">
    <source>
        <dbReference type="Pfam" id="PF02770"/>
    </source>
</evidence>
<dbReference type="EMBL" id="AP021875">
    <property type="protein sequence ID" value="BBO78138.1"/>
    <property type="molecule type" value="Genomic_DNA"/>
</dbReference>
<keyword evidence="8 9" id="KW-0560">Oxidoreductase</keyword>
<evidence type="ECO:0000256" key="3">
    <source>
        <dbReference type="ARBA" id="ARBA00009347"/>
    </source>
</evidence>
<accession>A0A5K7ZAN3</accession>
<dbReference type="InterPro" id="IPR006089">
    <property type="entry name" value="Acyl-CoA_DH_CS"/>
</dbReference>
<evidence type="ECO:0000313" key="14">
    <source>
        <dbReference type="Proteomes" id="UP000427769"/>
    </source>
</evidence>
<dbReference type="SUPFAM" id="SSF56645">
    <property type="entry name" value="Acyl-CoA dehydrogenase NM domain-like"/>
    <property type="match status" value="1"/>
</dbReference>
<comment type="subunit">
    <text evidence="4">Homotetramer.</text>
</comment>
<feature type="domain" description="Acyl-CoA dehydrogenase/oxidase C-terminal" evidence="10">
    <location>
        <begin position="231"/>
        <end position="378"/>
    </location>
</feature>
<dbReference type="OrthoDB" id="9765339at2"/>
<evidence type="ECO:0000256" key="7">
    <source>
        <dbReference type="ARBA" id="ARBA00022827"/>
    </source>
</evidence>
<dbReference type="Gene3D" id="1.10.540.10">
    <property type="entry name" value="Acyl-CoA dehydrogenase/oxidase, N-terminal domain"/>
    <property type="match status" value="1"/>
</dbReference>
<dbReference type="AlphaFoldDB" id="A0A5K7ZAN3"/>
<evidence type="ECO:0000256" key="4">
    <source>
        <dbReference type="ARBA" id="ARBA00011881"/>
    </source>
</evidence>
<dbReference type="FunFam" id="1.10.540.10:FF:000002">
    <property type="entry name" value="Acyl-CoA dehydrogenase FadE19"/>
    <property type="match status" value="1"/>
</dbReference>
<evidence type="ECO:0000256" key="9">
    <source>
        <dbReference type="RuleBase" id="RU362125"/>
    </source>
</evidence>
<evidence type="ECO:0000256" key="8">
    <source>
        <dbReference type="ARBA" id="ARBA00023002"/>
    </source>
</evidence>
<reference evidence="13 14" key="1">
    <citation type="submission" date="2019-11" db="EMBL/GenBank/DDBJ databases">
        <title>Comparative genomics of hydrocarbon-degrading Desulfosarcina strains.</title>
        <authorList>
            <person name="Watanabe M."/>
            <person name="Kojima H."/>
            <person name="Fukui M."/>
        </authorList>
    </citation>
    <scope>NUCLEOTIDE SEQUENCE [LARGE SCALE GENOMIC DNA]</scope>
    <source>
        <strain evidence="13 14">PP31</strain>
    </source>
</reference>
<dbReference type="GO" id="GO:0003995">
    <property type="term" value="F:acyl-CoA dehydrogenase activity"/>
    <property type="evidence" value="ECO:0007669"/>
    <property type="project" value="InterPro"/>
</dbReference>
<dbReference type="Proteomes" id="UP000427769">
    <property type="component" value="Chromosome"/>
</dbReference>
<comment type="cofactor">
    <cofactor evidence="1 9">
        <name>FAD</name>
        <dbReference type="ChEBI" id="CHEBI:57692"/>
    </cofactor>
</comment>
<evidence type="ECO:0000259" key="12">
    <source>
        <dbReference type="Pfam" id="PF02771"/>
    </source>
</evidence>
<evidence type="ECO:0000313" key="13">
    <source>
        <dbReference type="EMBL" id="BBO78138.1"/>
    </source>
</evidence>
<gene>
    <name evidence="13" type="ORF">DSCW_55550</name>
</gene>